<dbReference type="NCBIfam" id="TIGR01251">
    <property type="entry name" value="ribP_PPkin"/>
    <property type="match status" value="1"/>
</dbReference>
<dbReference type="InterPro" id="IPR029099">
    <property type="entry name" value="Pribosyltran_N"/>
</dbReference>
<dbReference type="GO" id="GO:0002189">
    <property type="term" value="C:ribose phosphate diphosphokinase complex"/>
    <property type="evidence" value="ECO:0007669"/>
    <property type="project" value="TreeGrafter"/>
</dbReference>
<dbReference type="GO" id="GO:0004749">
    <property type="term" value="F:ribose phosphate diphosphokinase activity"/>
    <property type="evidence" value="ECO:0007669"/>
    <property type="project" value="UniProtKB-EC"/>
</dbReference>
<evidence type="ECO:0000259" key="10">
    <source>
        <dbReference type="Pfam" id="PF13793"/>
    </source>
</evidence>
<dbReference type="GO" id="GO:0006015">
    <property type="term" value="P:5-phosphoribose 1-diphosphate biosynthetic process"/>
    <property type="evidence" value="ECO:0007669"/>
    <property type="project" value="TreeGrafter"/>
</dbReference>
<dbReference type="OrthoDB" id="9777067at2"/>
<dbReference type="Proteomes" id="UP000006057">
    <property type="component" value="Chromosome"/>
</dbReference>
<protein>
    <recommendedName>
        <fullName evidence="1">ribose-phosphate diphosphokinase</fullName>
        <ecNumber evidence="1">2.7.6.1</ecNumber>
    </recommendedName>
</protein>
<evidence type="ECO:0000256" key="9">
    <source>
        <dbReference type="ARBA" id="ARBA00049535"/>
    </source>
</evidence>
<keyword evidence="5" id="KW-0547">Nucleotide-binding</keyword>
<dbReference type="AlphaFoldDB" id="I4BL51"/>
<evidence type="ECO:0000313" key="11">
    <source>
        <dbReference type="EMBL" id="AFM18008.1"/>
    </source>
</evidence>
<dbReference type="eggNOG" id="COG0462">
    <property type="taxonomic scope" value="Bacteria"/>
</dbReference>
<dbReference type="STRING" id="710421.Mycch_3261"/>
<dbReference type="Pfam" id="PF14572">
    <property type="entry name" value="Pribosyl_synth"/>
    <property type="match status" value="1"/>
</dbReference>
<dbReference type="CDD" id="cd06223">
    <property type="entry name" value="PRTases_typeI"/>
    <property type="match status" value="1"/>
</dbReference>
<dbReference type="SUPFAM" id="SSF53271">
    <property type="entry name" value="PRTase-like"/>
    <property type="match status" value="1"/>
</dbReference>
<dbReference type="SMART" id="SM01400">
    <property type="entry name" value="Pribosyltran_N"/>
    <property type="match status" value="1"/>
</dbReference>
<dbReference type="GO" id="GO:0005524">
    <property type="term" value="F:ATP binding"/>
    <property type="evidence" value="ECO:0007669"/>
    <property type="project" value="UniProtKB-KW"/>
</dbReference>
<dbReference type="InterPro" id="IPR000836">
    <property type="entry name" value="PRTase_dom"/>
</dbReference>
<organism evidence="11 12">
    <name type="scientific">Mycolicibacterium chubuense (strain NBB4)</name>
    <name type="common">Mycobacterium chubuense</name>
    <dbReference type="NCBI Taxonomy" id="710421"/>
    <lineage>
        <taxon>Bacteria</taxon>
        <taxon>Bacillati</taxon>
        <taxon>Actinomycetota</taxon>
        <taxon>Actinomycetes</taxon>
        <taxon>Mycobacteriales</taxon>
        <taxon>Mycobacteriaceae</taxon>
        <taxon>Mycolicibacterium</taxon>
    </lineage>
</organism>
<dbReference type="GO" id="GO:0005737">
    <property type="term" value="C:cytoplasm"/>
    <property type="evidence" value="ECO:0007669"/>
    <property type="project" value="TreeGrafter"/>
</dbReference>
<sequence>MSNPILRVVSGTANPGLAAAVANHLGVESDGCDVARFPDGELRPTIENICGADVYVIQPTAPPVNEHIIELMLLLDACRRSRAARVTAVLPYFGYARQDRRTAAGQALGSSVIADAIAGAGADRLVIVDPHTAALEAQCRIPVEIVTAVPTLAGELAAELPENSVVVAPDLGAVKIAERYAGILHDPVAIVRKQRENGSAVSALDIAGDVCGRPVVIIDDMITTGATIEAAAQLLRTRGAAPDIVVAATHGLFVHAAVSRLRELDLGRVIVTDTVAPKETGAVIEVCSIAPTLAAAIACMHNDKPVPPAGRRRS</sequence>
<evidence type="ECO:0000256" key="3">
    <source>
        <dbReference type="ARBA" id="ARBA00022723"/>
    </source>
</evidence>
<evidence type="ECO:0000256" key="5">
    <source>
        <dbReference type="ARBA" id="ARBA00022741"/>
    </source>
</evidence>
<dbReference type="InterPro" id="IPR005946">
    <property type="entry name" value="Rib-P_diPkinase"/>
</dbReference>
<keyword evidence="7" id="KW-0067">ATP-binding</keyword>
<evidence type="ECO:0000256" key="4">
    <source>
        <dbReference type="ARBA" id="ARBA00022727"/>
    </source>
</evidence>
<evidence type="ECO:0000256" key="8">
    <source>
        <dbReference type="ARBA" id="ARBA00022842"/>
    </source>
</evidence>
<reference evidence="11 12" key="1">
    <citation type="submission" date="2012-06" db="EMBL/GenBank/DDBJ databases">
        <title>Complete sequence of chromosome of Mycobacterium chubuense NBB4.</title>
        <authorList>
            <consortium name="US DOE Joint Genome Institute"/>
            <person name="Lucas S."/>
            <person name="Han J."/>
            <person name="Lapidus A."/>
            <person name="Cheng J.-F."/>
            <person name="Goodwin L."/>
            <person name="Pitluck S."/>
            <person name="Peters L."/>
            <person name="Mikhailova N."/>
            <person name="Teshima H."/>
            <person name="Detter J.C."/>
            <person name="Han C."/>
            <person name="Tapia R."/>
            <person name="Land M."/>
            <person name="Hauser L."/>
            <person name="Kyrpides N."/>
            <person name="Ivanova N."/>
            <person name="Pagani I."/>
            <person name="Mattes T."/>
            <person name="Holmes A."/>
            <person name="Rutledge P."/>
            <person name="Paulsen I."/>
            <person name="Coleman N."/>
            <person name="Woyke T."/>
        </authorList>
    </citation>
    <scope>NUCLEOTIDE SEQUENCE [LARGE SCALE GENOMIC DNA]</scope>
    <source>
        <strain evidence="11 12">NBB4</strain>
    </source>
</reference>
<evidence type="ECO:0000256" key="6">
    <source>
        <dbReference type="ARBA" id="ARBA00022777"/>
    </source>
</evidence>
<dbReference type="InterPro" id="IPR029057">
    <property type="entry name" value="PRTase-like"/>
</dbReference>
<dbReference type="GO" id="GO:0016301">
    <property type="term" value="F:kinase activity"/>
    <property type="evidence" value="ECO:0007669"/>
    <property type="project" value="UniProtKB-KW"/>
</dbReference>
<dbReference type="EC" id="2.7.6.1" evidence="1"/>
<keyword evidence="6 11" id="KW-0418">Kinase</keyword>
<proteinExistence type="predicted"/>
<keyword evidence="12" id="KW-1185">Reference proteome</keyword>
<evidence type="ECO:0000256" key="7">
    <source>
        <dbReference type="ARBA" id="ARBA00022840"/>
    </source>
</evidence>
<dbReference type="PATRIC" id="fig|710421.3.peg.3258"/>
<dbReference type="PANTHER" id="PTHR10210">
    <property type="entry name" value="RIBOSE-PHOSPHATE DIPHOSPHOKINASE FAMILY MEMBER"/>
    <property type="match status" value="1"/>
</dbReference>
<comment type="catalytic activity">
    <reaction evidence="9">
        <text>D-ribose 5-phosphate + ATP = 5-phospho-alpha-D-ribose 1-diphosphate + AMP + H(+)</text>
        <dbReference type="Rhea" id="RHEA:15609"/>
        <dbReference type="ChEBI" id="CHEBI:15378"/>
        <dbReference type="ChEBI" id="CHEBI:30616"/>
        <dbReference type="ChEBI" id="CHEBI:58017"/>
        <dbReference type="ChEBI" id="CHEBI:78346"/>
        <dbReference type="ChEBI" id="CHEBI:456215"/>
        <dbReference type="EC" id="2.7.6.1"/>
    </reaction>
</comment>
<keyword evidence="4" id="KW-0545">Nucleotide biosynthesis</keyword>
<dbReference type="EMBL" id="CP003053">
    <property type="protein sequence ID" value="AFM18008.1"/>
    <property type="molecule type" value="Genomic_DNA"/>
</dbReference>
<dbReference type="FunFam" id="3.40.50.2020:FF:000007">
    <property type="entry name" value="Ribose-phosphate pyrophosphokinase"/>
    <property type="match status" value="1"/>
</dbReference>
<evidence type="ECO:0000256" key="2">
    <source>
        <dbReference type="ARBA" id="ARBA00022679"/>
    </source>
</evidence>
<evidence type="ECO:0000313" key="12">
    <source>
        <dbReference type="Proteomes" id="UP000006057"/>
    </source>
</evidence>
<gene>
    <name evidence="11" type="ordered locus">Mycch_3261</name>
</gene>
<feature type="domain" description="Ribose-phosphate pyrophosphokinase N-terminal" evidence="10">
    <location>
        <begin position="7"/>
        <end position="121"/>
    </location>
</feature>
<dbReference type="Gene3D" id="3.40.50.2020">
    <property type="match status" value="2"/>
</dbReference>
<accession>I4BL51</accession>
<dbReference type="RefSeq" id="WP_014816484.1">
    <property type="nucleotide sequence ID" value="NC_018027.1"/>
</dbReference>
<dbReference type="GO" id="GO:0000287">
    <property type="term" value="F:magnesium ion binding"/>
    <property type="evidence" value="ECO:0007669"/>
    <property type="project" value="InterPro"/>
</dbReference>
<dbReference type="Pfam" id="PF13793">
    <property type="entry name" value="Pribosyltran_N"/>
    <property type="match status" value="1"/>
</dbReference>
<dbReference type="GO" id="GO:0006164">
    <property type="term" value="P:purine nucleotide biosynthetic process"/>
    <property type="evidence" value="ECO:0007669"/>
    <property type="project" value="TreeGrafter"/>
</dbReference>
<dbReference type="PANTHER" id="PTHR10210:SF32">
    <property type="entry name" value="RIBOSE-PHOSPHATE PYROPHOSPHOKINASE 2"/>
    <property type="match status" value="1"/>
</dbReference>
<keyword evidence="3" id="KW-0479">Metal-binding</keyword>
<keyword evidence="8" id="KW-0460">Magnesium</keyword>
<keyword evidence="2" id="KW-0808">Transferase</keyword>
<name>I4BL51_MYCCN</name>
<dbReference type="HOGENOM" id="CLU_033546_2_2_11"/>
<evidence type="ECO:0000256" key="1">
    <source>
        <dbReference type="ARBA" id="ARBA00013247"/>
    </source>
</evidence>
<dbReference type="KEGG" id="mcb:Mycch_3261"/>